<dbReference type="InterPro" id="IPR017853">
    <property type="entry name" value="GH"/>
</dbReference>
<dbReference type="InterPro" id="IPR036156">
    <property type="entry name" value="Beta-gal/glucu_dom_sf"/>
</dbReference>
<dbReference type="SUPFAM" id="SSF49785">
    <property type="entry name" value="Galactose-binding domain-like"/>
    <property type="match status" value="1"/>
</dbReference>
<dbReference type="Pfam" id="PF02836">
    <property type="entry name" value="Glyco_hydro_2_C"/>
    <property type="match status" value="1"/>
</dbReference>
<dbReference type="EMBL" id="JAEKNR010000178">
    <property type="protein sequence ID" value="MBJ7599995.1"/>
    <property type="molecule type" value="Genomic_DNA"/>
</dbReference>
<dbReference type="SUPFAM" id="SSF49303">
    <property type="entry name" value="beta-Galactosidase/glucuronidase domain"/>
    <property type="match status" value="1"/>
</dbReference>
<reference evidence="7" key="1">
    <citation type="submission" date="2020-10" db="EMBL/GenBank/DDBJ databases">
        <title>Ca. Dormibacterota MAGs.</title>
        <authorList>
            <person name="Montgomery K."/>
        </authorList>
    </citation>
    <scope>NUCLEOTIDE SEQUENCE [LARGE SCALE GENOMIC DNA]</scope>
    <source>
        <strain evidence="7">SC8812_S17_10</strain>
    </source>
</reference>
<dbReference type="Gene3D" id="2.60.120.260">
    <property type="entry name" value="Galactose-binding domain-like"/>
    <property type="match status" value="1"/>
</dbReference>
<keyword evidence="2" id="KW-0378">Hydrolase</keyword>
<dbReference type="InterPro" id="IPR051913">
    <property type="entry name" value="GH2_Domain-Containing"/>
</dbReference>
<feature type="domain" description="Glycoside hydrolase family 2 catalytic" evidence="5">
    <location>
        <begin position="308"/>
        <end position="429"/>
    </location>
</feature>
<dbReference type="InterPro" id="IPR006102">
    <property type="entry name" value="Ig-like_GH2"/>
</dbReference>
<dbReference type="Gene3D" id="2.60.40.10">
    <property type="entry name" value="Immunoglobulins"/>
    <property type="match status" value="1"/>
</dbReference>
<gene>
    <name evidence="7" type="ORF">JF922_18195</name>
</gene>
<proteinExistence type="inferred from homology"/>
<protein>
    <recommendedName>
        <fullName evidence="9">Exo-1,4-beta-D-glucosaminidase</fullName>
    </recommendedName>
</protein>
<keyword evidence="8" id="KW-1185">Reference proteome</keyword>
<evidence type="ECO:0000259" key="4">
    <source>
        <dbReference type="Pfam" id="PF00703"/>
    </source>
</evidence>
<dbReference type="InterPro" id="IPR054593">
    <property type="entry name" value="Beta-mannosidase-like_N2"/>
</dbReference>
<evidence type="ECO:0000259" key="6">
    <source>
        <dbReference type="Pfam" id="PF22666"/>
    </source>
</evidence>
<comment type="caution">
    <text evidence="7">The sequence shown here is derived from an EMBL/GenBank/DDBJ whole genome shotgun (WGS) entry which is preliminary data.</text>
</comment>
<evidence type="ECO:0000259" key="5">
    <source>
        <dbReference type="Pfam" id="PF02836"/>
    </source>
</evidence>
<keyword evidence="3" id="KW-0326">Glycosidase</keyword>
<evidence type="ECO:0000313" key="8">
    <source>
        <dbReference type="Proteomes" id="UP000612893"/>
    </source>
</evidence>
<evidence type="ECO:0000256" key="2">
    <source>
        <dbReference type="ARBA" id="ARBA00022801"/>
    </source>
</evidence>
<dbReference type="InterPro" id="IPR006103">
    <property type="entry name" value="Glyco_hydro_2_cat"/>
</dbReference>
<accession>A0A934K7Y2</accession>
<dbReference type="GO" id="GO:0004553">
    <property type="term" value="F:hydrolase activity, hydrolyzing O-glycosyl compounds"/>
    <property type="evidence" value="ECO:0007669"/>
    <property type="project" value="InterPro"/>
</dbReference>
<evidence type="ECO:0000313" key="7">
    <source>
        <dbReference type="EMBL" id="MBJ7599995.1"/>
    </source>
</evidence>
<organism evidence="7 8">
    <name type="scientific">Candidatus Nephthysia bennettiae</name>
    <dbReference type="NCBI Taxonomy" id="3127016"/>
    <lineage>
        <taxon>Bacteria</taxon>
        <taxon>Bacillati</taxon>
        <taxon>Candidatus Dormiibacterota</taxon>
        <taxon>Candidatus Dormibacteria</taxon>
        <taxon>Candidatus Dormibacterales</taxon>
        <taxon>Candidatus Dormibacteraceae</taxon>
        <taxon>Candidatus Nephthysia</taxon>
    </lineage>
</organism>
<evidence type="ECO:0008006" key="9">
    <source>
        <dbReference type="Google" id="ProtNLM"/>
    </source>
</evidence>
<feature type="domain" description="Glycoside hydrolase family 2 immunoglobulin-like beta-sandwich" evidence="4">
    <location>
        <begin position="187"/>
        <end position="295"/>
    </location>
</feature>
<sequence length="871" mass="96936">MNDCLSLPFRQGSGGVRALGHWEGLWHSLGEGEAEGLHAGRGEGWEPIAVPEQQAACAGRSALWYRTRFPRPDHNGRVLLRVGGAFLATNVWLNGRLLGSHYGYFAPFGFDVTSQLREQNLLVICCESPIETDLSRKRHVMGVFNDGDSRPYPSSAWFSLPEEFRWEVPVGLWRPVELEYLGPVALDWVRLLPRLEAGDAGRLEAEARMRNLDGREMAGEVLVEVTGPDLSPLRLRRQFRVAGGAEQTAAITLSVTGARRWSPWRAGEPTLYTCTTTVFVAGRESSRVEDTFGFRDALVHAGHDGWSVTVNGQPTFLRGANYTPGIRLDQLDADRFDQDIKLARDANLDVLRVHGHVLPEEFYRRADEAGMLVIADFPLTLSYAYHATAEEARFFETAVREQLPEMVTLLRNRPSVLMWIAHDDPPWISANSALADVHAVRQNYTIDHEAKAVIESLDPGRMALAASGELDQHLWMGWREGSWTGFADVLPGFVSEFGAQAPPVLESPAWRSLDQRWPLAADDPKWLYAGFQQPAWAERGAGVPGEHSSLGDYVELAQEYQAYLLGYAIDQLRKRKFEPCWGALLYQLVDPFPAIGFGLLDSARVPRVAYEVVREAFALTRVIIDPVGFTPMQPWGVAWRPGEDATVRLVVVNDDPWLTGPAQVRWSVWRERALESGRLGWLRDSVRRKSYSGWTALSLPTAAEPALQLTSLTLPFDAEGDYRLEAELRLPGRPPLQSALVFRVAEDLVTERPRPLLPAYLANRLAVGDSLRFEGEGVLFTLRNLTRPAVLTGIGEMLLDGRPLDGARVLVHTESGRVPLPRRLDLPVGRETVLLVELQYPPEPGEHVLELDVTVPGVASGRVRLRGSVSS</sequence>
<dbReference type="SUPFAM" id="SSF51445">
    <property type="entry name" value="(Trans)glycosidases"/>
    <property type="match status" value="1"/>
</dbReference>
<dbReference type="Gene3D" id="3.20.20.80">
    <property type="entry name" value="Glycosidases"/>
    <property type="match status" value="1"/>
</dbReference>
<evidence type="ECO:0000256" key="1">
    <source>
        <dbReference type="ARBA" id="ARBA00007401"/>
    </source>
</evidence>
<dbReference type="InterPro" id="IPR013783">
    <property type="entry name" value="Ig-like_fold"/>
</dbReference>
<dbReference type="Pfam" id="PF22666">
    <property type="entry name" value="Glyco_hydro_2_N2"/>
    <property type="match status" value="1"/>
</dbReference>
<dbReference type="Pfam" id="PF00703">
    <property type="entry name" value="Glyco_hydro_2"/>
    <property type="match status" value="1"/>
</dbReference>
<dbReference type="AlphaFoldDB" id="A0A934K7Y2"/>
<comment type="similarity">
    <text evidence="1">Belongs to the glycosyl hydrolase 2 family.</text>
</comment>
<dbReference type="Proteomes" id="UP000612893">
    <property type="component" value="Unassembled WGS sequence"/>
</dbReference>
<dbReference type="PANTHER" id="PTHR42732">
    <property type="entry name" value="BETA-GALACTOSIDASE"/>
    <property type="match status" value="1"/>
</dbReference>
<dbReference type="PANTHER" id="PTHR42732:SF1">
    <property type="entry name" value="BETA-MANNOSIDASE"/>
    <property type="match status" value="1"/>
</dbReference>
<feature type="domain" description="Beta-mannosidase-like galactose-binding" evidence="6">
    <location>
        <begin position="52"/>
        <end position="139"/>
    </location>
</feature>
<dbReference type="GO" id="GO:0005975">
    <property type="term" value="P:carbohydrate metabolic process"/>
    <property type="evidence" value="ECO:0007669"/>
    <property type="project" value="InterPro"/>
</dbReference>
<dbReference type="InterPro" id="IPR008979">
    <property type="entry name" value="Galactose-bd-like_sf"/>
</dbReference>
<name>A0A934K7Y2_9BACT</name>
<evidence type="ECO:0000256" key="3">
    <source>
        <dbReference type="ARBA" id="ARBA00023295"/>
    </source>
</evidence>